<dbReference type="PANTHER" id="PTHR13707:SF60">
    <property type="entry name" value="ACETATE COA-TRANSFERASE SUBUNIT ALPHA"/>
    <property type="match status" value="1"/>
</dbReference>
<dbReference type="GO" id="GO:0016740">
    <property type="term" value="F:transferase activity"/>
    <property type="evidence" value="ECO:0007669"/>
    <property type="project" value="UniProtKB-KW"/>
</dbReference>
<comment type="caution">
    <text evidence="2">The sequence shown here is derived from an EMBL/GenBank/DDBJ whole genome shotgun (WGS) entry which is preliminary data.</text>
</comment>
<evidence type="ECO:0000313" key="2">
    <source>
        <dbReference type="EMBL" id="GAA4719003.1"/>
    </source>
</evidence>
<dbReference type="RefSeq" id="WP_345523846.1">
    <property type="nucleotide sequence ID" value="NZ_BAABKM010000005.1"/>
</dbReference>
<gene>
    <name evidence="2" type="ORF">GCM10023349_43790</name>
</gene>
<dbReference type="Gene3D" id="3.40.1080.10">
    <property type="entry name" value="Glutaconate Coenzyme A-transferase"/>
    <property type="match status" value="1"/>
</dbReference>
<evidence type="ECO:0000256" key="1">
    <source>
        <dbReference type="ARBA" id="ARBA00022679"/>
    </source>
</evidence>
<keyword evidence="3" id="KW-1185">Reference proteome</keyword>
<dbReference type="EMBL" id="BAABKM010000005">
    <property type="protein sequence ID" value="GAA4719003.1"/>
    <property type="molecule type" value="Genomic_DNA"/>
</dbReference>
<evidence type="ECO:0000313" key="3">
    <source>
        <dbReference type="Proteomes" id="UP001499974"/>
    </source>
</evidence>
<reference evidence="3" key="1">
    <citation type="journal article" date="2019" name="Int. J. Syst. Evol. Microbiol.">
        <title>The Global Catalogue of Microorganisms (GCM) 10K type strain sequencing project: providing services to taxonomists for standard genome sequencing and annotation.</title>
        <authorList>
            <consortium name="The Broad Institute Genomics Platform"/>
            <consortium name="The Broad Institute Genome Sequencing Center for Infectious Disease"/>
            <person name="Wu L."/>
            <person name="Ma J."/>
        </authorList>
    </citation>
    <scope>NUCLEOTIDE SEQUENCE [LARGE SCALE GENOMIC DNA]</scope>
    <source>
        <strain evidence="3">JCM 18531</strain>
    </source>
</reference>
<name>A0ABP8Y0Z5_9ACTN</name>
<dbReference type="Gene3D" id="3.30.30.40">
    <property type="match status" value="1"/>
</dbReference>
<sequence>MTKGPRDKQLSIDEVVGELRDGITIGIGGWGPRRKPMALVRAILRSDLKDLTIVSWGGADVGLLARAGKIRKLVYAFVSLDSVPLEPNFQKARQEGTIPELVELDEGMFQTGLRAAAQRLPFLPMRAGLGSDVLVNQSHIRTVTSPYDDAEELVAVPALHLDVALVHLNRADKHGNATYLGPDPYFDDLFCMAADRAYVSVEQVVDTAGLTVDTPVQRLLLSRMMVSGVVEAPNGAHFTTCTPDYERDEKFQRAYAAAASGSDEDWAAFSARFLEGDEASYQAAVAAFQEETT</sequence>
<keyword evidence="1 2" id="KW-0808">Transferase</keyword>
<dbReference type="InterPro" id="IPR037171">
    <property type="entry name" value="NagB/RpiA_transferase-like"/>
</dbReference>
<dbReference type="PANTHER" id="PTHR13707">
    <property type="entry name" value="KETOACID-COENZYME A TRANSFERASE"/>
    <property type="match status" value="1"/>
</dbReference>
<dbReference type="InterPro" id="IPR004165">
    <property type="entry name" value="CoA_trans_fam_I"/>
</dbReference>
<dbReference type="SUPFAM" id="SSF100950">
    <property type="entry name" value="NagB/RpiA/CoA transferase-like"/>
    <property type="match status" value="1"/>
</dbReference>
<protein>
    <submittedName>
        <fullName evidence="2">CoA transferase subunit A</fullName>
    </submittedName>
</protein>
<dbReference type="Pfam" id="PF01144">
    <property type="entry name" value="CoA_trans"/>
    <property type="match status" value="1"/>
</dbReference>
<accession>A0ABP8Y0Z5</accession>
<proteinExistence type="predicted"/>
<organism evidence="2 3">
    <name type="scientific">Nocardioides conyzicola</name>
    <dbReference type="NCBI Taxonomy" id="1651781"/>
    <lineage>
        <taxon>Bacteria</taxon>
        <taxon>Bacillati</taxon>
        <taxon>Actinomycetota</taxon>
        <taxon>Actinomycetes</taxon>
        <taxon>Propionibacteriales</taxon>
        <taxon>Nocardioidaceae</taxon>
        <taxon>Nocardioides</taxon>
    </lineage>
</organism>
<dbReference type="Proteomes" id="UP001499974">
    <property type="component" value="Unassembled WGS sequence"/>
</dbReference>
<dbReference type="SMART" id="SM00882">
    <property type="entry name" value="CoA_trans"/>
    <property type="match status" value="1"/>
</dbReference>